<organism evidence="1 2">
    <name type="scientific">Eretmocerus hayati</name>
    <dbReference type="NCBI Taxonomy" id="131215"/>
    <lineage>
        <taxon>Eukaryota</taxon>
        <taxon>Metazoa</taxon>
        <taxon>Ecdysozoa</taxon>
        <taxon>Arthropoda</taxon>
        <taxon>Hexapoda</taxon>
        <taxon>Insecta</taxon>
        <taxon>Pterygota</taxon>
        <taxon>Neoptera</taxon>
        <taxon>Endopterygota</taxon>
        <taxon>Hymenoptera</taxon>
        <taxon>Apocrita</taxon>
        <taxon>Proctotrupomorpha</taxon>
        <taxon>Chalcidoidea</taxon>
        <taxon>Aphelinidae</taxon>
        <taxon>Aphelininae</taxon>
        <taxon>Eretmocerus</taxon>
    </lineage>
</organism>
<name>A0ACC2PH89_9HYME</name>
<keyword evidence="2" id="KW-1185">Reference proteome</keyword>
<dbReference type="Proteomes" id="UP001239111">
    <property type="component" value="Chromosome 1"/>
</dbReference>
<evidence type="ECO:0000313" key="2">
    <source>
        <dbReference type="Proteomes" id="UP001239111"/>
    </source>
</evidence>
<evidence type="ECO:0000313" key="1">
    <source>
        <dbReference type="EMBL" id="KAJ8681949.1"/>
    </source>
</evidence>
<gene>
    <name evidence="1" type="ORF">QAD02_017741</name>
</gene>
<protein>
    <submittedName>
        <fullName evidence="1">Uncharacterized protein</fullName>
    </submittedName>
</protein>
<sequence length="270" mass="30524">MHRRNASSENLWDPQKVFQCPSDYKYAMVILNRPICLHQDQVLPLWRKARVTITVDGGTDRWMKYIGDQAQGVLSGTTKTYLPTFITGDMDSIAPSLLKKLQLIKANVIYTLDQSETDYTKALIQLKQYMMDHQEKLDGVYILTETSGRFDQIISNINTLYKSFKFLNGIPVIQIACDSLTWLLKPGRHKILVPDILLKNESWCALIPFGDSNNCVTTTGLKWNLDRTCLRFGGLISTSNTYDGTPEVTIDTDVFLVWAMGIESITGVTA</sequence>
<proteinExistence type="predicted"/>
<reference evidence="1" key="1">
    <citation type="submission" date="2023-04" db="EMBL/GenBank/DDBJ databases">
        <title>A chromosome-level genome assembly of the parasitoid wasp Eretmocerus hayati.</title>
        <authorList>
            <person name="Zhong Y."/>
            <person name="Liu S."/>
            <person name="Liu Y."/>
        </authorList>
    </citation>
    <scope>NUCLEOTIDE SEQUENCE</scope>
    <source>
        <strain evidence="1">ZJU_SS_LIU_2023</strain>
    </source>
</reference>
<dbReference type="EMBL" id="CM056741">
    <property type="protein sequence ID" value="KAJ8681949.1"/>
    <property type="molecule type" value="Genomic_DNA"/>
</dbReference>
<comment type="caution">
    <text evidence="1">The sequence shown here is derived from an EMBL/GenBank/DDBJ whole genome shotgun (WGS) entry which is preliminary data.</text>
</comment>
<accession>A0ACC2PH89</accession>